<dbReference type="GO" id="GO:0005737">
    <property type="term" value="C:cytoplasm"/>
    <property type="evidence" value="ECO:0007669"/>
    <property type="project" value="UniProtKB-SubCell"/>
</dbReference>
<evidence type="ECO:0000313" key="14">
    <source>
        <dbReference type="Proteomes" id="UP000464314"/>
    </source>
</evidence>
<reference evidence="13 14" key="1">
    <citation type="submission" date="2020-01" db="EMBL/GenBank/DDBJ databases">
        <title>Genome analysis of Anaerocolumna sp. CBA3638.</title>
        <authorList>
            <person name="Kim J."/>
            <person name="Roh S.W."/>
        </authorList>
    </citation>
    <scope>NUCLEOTIDE SEQUENCE [LARGE SCALE GENOMIC DNA]</scope>
    <source>
        <strain evidence="13 14">CBA3638</strain>
    </source>
</reference>
<sequence length="583" mass="68034">MAIRRRDHHIGMEFGKRLGNEEYQFVCATHCWNRSRFRLTLKCSSNIIKIVIVLEGNILYRAIIVDDELKICQLIQCLGAWESLNIEIIDVCQDGEVALESIVKHKPDIVLTDIRMPVYDGLEIIQQVRKQDMDTAFIVISGYKQFEYARQALQYGVVDFLVKPINQEDLNTALQKAVNGIIDQKNVQNVNEILYNKEKSEKVALLNRLASGLEAEELTNRAQLQGESPLFKKDIFQAVIIKTNKMELNMGKSKFSEDILSNLERIISIEEAIEVAKDDGVYLLLNYQKNDYKRIREELFEILKRMVRDRDIYGQFELTMGVGLPVTSIGDMKLSIETARIAWQQRLLLTDREYLEFEKLHITTESKTDFWNEKEWNEFQAALESCNQSKASELLSLMEIHVNRESKLNLDDLFDHIRRIVLQVERLVTEDETLLTNQTVTHMMEELKCSDSVSDIFLHLKLYINKSVQEYYDRKTSMKKLPIIKAEEYIAEHYMQDISLEEMAQRVDLSPAYFSKLFKMVEGVNYIEYLTQIRLEQSKKLLKTTTLPVKTIAATIGYIDEKYFRKLFKKVVGIKPSEYRKLH</sequence>
<name>A0A6P1TQT2_9FIRM</name>
<evidence type="ECO:0000259" key="12">
    <source>
        <dbReference type="PROSITE" id="PS50110"/>
    </source>
</evidence>
<dbReference type="SUPFAM" id="SSF52172">
    <property type="entry name" value="CheY-like"/>
    <property type="match status" value="1"/>
</dbReference>
<dbReference type="Proteomes" id="UP000464314">
    <property type="component" value="Chromosome"/>
</dbReference>
<dbReference type="PROSITE" id="PS00041">
    <property type="entry name" value="HTH_ARAC_FAMILY_1"/>
    <property type="match status" value="1"/>
</dbReference>
<dbReference type="InterPro" id="IPR009057">
    <property type="entry name" value="Homeodomain-like_sf"/>
</dbReference>
<evidence type="ECO:0000256" key="1">
    <source>
        <dbReference type="ARBA" id="ARBA00004496"/>
    </source>
</evidence>
<evidence type="ECO:0000256" key="6">
    <source>
        <dbReference type="ARBA" id="ARBA00023015"/>
    </source>
</evidence>
<dbReference type="SUPFAM" id="SSF46689">
    <property type="entry name" value="Homeodomain-like"/>
    <property type="match status" value="2"/>
</dbReference>
<keyword evidence="14" id="KW-1185">Reference proteome</keyword>
<dbReference type="InterPro" id="IPR001789">
    <property type="entry name" value="Sig_transdc_resp-reg_receiver"/>
</dbReference>
<evidence type="ECO:0000256" key="5">
    <source>
        <dbReference type="ARBA" id="ARBA00023012"/>
    </source>
</evidence>
<dbReference type="SMART" id="SM00448">
    <property type="entry name" value="REC"/>
    <property type="match status" value="1"/>
</dbReference>
<keyword evidence="5" id="KW-0902">Two-component regulatory system</keyword>
<keyword evidence="3" id="KW-0963">Cytoplasm</keyword>
<evidence type="ECO:0000259" key="11">
    <source>
        <dbReference type="PROSITE" id="PS01124"/>
    </source>
</evidence>
<dbReference type="InterPro" id="IPR011006">
    <property type="entry name" value="CheY-like_superfamily"/>
</dbReference>
<organism evidence="13 14">
    <name type="scientific">Anaerocolumna sedimenticola</name>
    <dbReference type="NCBI Taxonomy" id="2696063"/>
    <lineage>
        <taxon>Bacteria</taxon>
        <taxon>Bacillati</taxon>
        <taxon>Bacillota</taxon>
        <taxon>Clostridia</taxon>
        <taxon>Lachnospirales</taxon>
        <taxon>Lachnospiraceae</taxon>
        <taxon>Anaerocolumna</taxon>
    </lineage>
</organism>
<evidence type="ECO:0000313" key="13">
    <source>
        <dbReference type="EMBL" id="QHQ62843.1"/>
    </source>
</evidence>
<dbReference type="InterPro" id="IPR020449">
    <property type="entry name" value="Tscrpt_reg_AraC-type_HTH"/>
</dbReference>
<evidence type="ECO:0000256" key="10">
    <source>
        <dbReference type="PROSITE-ProRule" id="PRU00169"/>
    </source>
</evidence>
<dbReference type="AlphaFoldDB" id="A0A6P1TQT2"/>
<dbReference type="GO" id="GO:0003700">
    <property type="term" value="F:DNA-binding transcription factor activity"/>
    <property type="evidence" value="ECO:0007669"/>
    <property type="project" value="InterPro"/>
</dbReference>
<dbReference type="SMART" id="SM00342">
    <property type="entry name" value="HTH_ARAC"/>
    <property type="match status" value="1"/>
</dbReference>
<dbReference type="PROSITE" id="PS01124">
    <property type="entry name" value="HTH_ARAC_FAMILY_2"/>
    <property type="match status" value="1"/>
</dbReference>
<dbReference type="PANTHER" id="PTHR42713:SF3">
    <property type="entry name" value="TRANSCRIPTIONAL REGULATORY PROTEIN HPTR"/>
    <property type="match status" value="1"/>
</dbReference>
<protein>
    <recommendedName>
        <fullName evidence="2">Stage 0 sporulation protein A homolog</fullName>
    </recommendedName>
</protein>
<dbReference type="InterPro" id="IPR051552">
    <property type="entry name" value="HptR"/>
</dbReference>
<keyword evidence="6" id="KW-0805">Transcription regulation</keyword>
<proteinExistence type="predicted"/>
<feature type="modified residue" description="4-aspartylphosphate" evidence="10">
    <location>
        <position position="113"/>
    </location>
</feature>
<dbReference type="Gene3D" id="3.40.50.2300">
    <property type="match status" value="1"/>
</dbReference>
<dbReference type="GO" id="GO:0043565">
    <property type="term" value="F:sequence-specific DNA binding"/>
    <property type="evidence" value="ECO:0007669"/>
    <property type="project" value="InterPro"/>
</dbReference>
<dbReference type="PROSITE" id="PS50110">
    <property type="entry name" value="RESPONSE_REGULATORY"/>
    <property type="match status" value="1"/>
</dbReference>
<dbReference type="CDD" id="cd17536">
    <property type="entry name" value="REC_YesN-like"/>
    <property type="match status" value="1"/>
</dbReference>
<evidence type="ECO:0000256" key="7">
    <source>
        <dbReference type="ARBA" id="ARBA00023125"/>
    </source>
</evidence>
<keyword evidence="4 10" id="KW-0597">Phosphoprotein</keyword>
<feature type="domain" description="HTH araC/xylS-type" evidence="11">
    <location>
        <begin position="484"/>
        <end position="582"/>
    </location>
</feature>
<dbReference type="KEGG" id="anr:Ana3638_20370"/>
<dbReference type="Pfam" id="PF00072">
    <property type="entry name" value="Response_reg"/>
    <property type="match status" value="1"/>
</dbReference>
<keyword evidence="8" id="KW-0804">Transcription</keyword>
<dbReference type="Pfam" id="PF12833">
    <property type="entry name" value="HTH_18"/>
    <property type="match status" value="1"/>
</dbReference>
<dbReference type="EMBL" id="CP048000">
    <property type="protein sequence ID" value="QHQ62843.1"/>
    <property type="molecule type" value="Genomic_DNA"/>
</dbReference>
<dbReference type="RefSeq" id="WP_161839665.1">
    <property type="nucleotide sequence ID" value="NZ_CP048000.1"/>
</dbReference>
<comment type="subcellular location">
    <subcellularLocation>
        <location evidence="1">Cytoplasm</location>
    </subcellularLocation>
</comment>
<comment type="function">
    <text evidence="9">May play the central regulatory role in sporulation. It may be an element of the effector pathway responsible for the activation of sporulation genes in response to nutritional stress. Spo0A may act in concert with spo0H (a sigma factor) to control the expression of some genes that are critical to the sporulation process.</text>
</comment>
<evidence type="ECO:0000256" key="2">
    <source>
        <dbReference type="ARBA" id="ARBA00018672"/>
    </source>
</evidence>
<dbReference type="GO" id="GO:0000160">
    <property type="term" value="P:phosphorelay signal transduction system"/>
    <property type="evidence" value="ECO:0007669"/>
    <property type="project" value="UniProtKB-KW"/>
</dbReference>
<accession>A0A6P1TQT2</accession>
<dbReference type="PRINTS" id="PR00032">
    <property type="entry name" value="HTHARAC"/>
</dbReference>
<evidence type="ECO:0000256" key="9">
    <source>
        <dbReference type="ARBA" id="ARBA00024867"/>
    </source>
</evidence>
<dbReference type="InterPro" id="IPR018060">
    <property type="entry name" value="HTH_AraC"/>
</dbReference>
<evidence type="ECO:0000256" key="3">
    <source>
        <dbReference type="ARBA" id="ARBA00022490"/>
    </source>
</evidence>
<dbReference type="PANTHER" id="PTHR42713">
    <property type="entry name" value="HISTIDINE KINASE-RELATED"/>
    <property type="match status" value="1"/>
</dbReference>
<gene>
    <name evidence="13" type="ORF">Ana3638_20370</name>
</gene>
<dbReference type="Gene3D" id="1.10.10.60">
    <property type="entry name" value="Homeodomain-like"/>
    <property type="match status" value="2"/>
</dbReference>
<evidence type="ECO:0000256" key="8">
    <source>
        <dbReference type="ARBA" id="ARBA00023163"/>
    </source>
</evidence>
<feature type="domain" description="Response regulatory" evidence="12">
    <location>
        <begin position="61"/>
        <end position="178"/>
    </location>
</feature>
<keyword evidence="7" id="KW-0238">DNA-binding</keyword>
<dbReference type="InterPro" id="IPR018062">
    <property type="entry name" value="HTH_AraC-typ_CS"/>
</dbReference>
<evidence type="ECO:0000256" key="4">
    <source>
        <dbReference type="ARBA" id="ARBA00022553"/>
    </source>
</evidence>